<comment type="pathway">
    <text evidence="3">Amino-acid biosynthesis; L-arginine biosynthesis; L-ornithine from N(2)-acetyl-L-ornithine (linear): step 1/1.</text>
</comment>
<evidence type="ECO:0000256" key="6">
    <source>
        <dbReference type="ARBA" id="ARBA00011916"/>
    </source>
</evidence>
<reference evidence="17 18" key="1">
    <citation type="submission" date="2024-01" db="EMBL/GenBank/DDBJ databases">
        <title>The genomes of 5 underutilized Papilionoideae crops provide insights into root nodulation and disease resistanc.</title>
        <authorList>
            <person name="Jiang F."/>
        </authorList>
    </citation>
    <scope>NUCLEOTIDE SEQUENCE [LARGE SCALE GENOMIC DNA]</scope>
    <source>
        <strain evidence="17">DUOXIRENSHENG_FW03</strain>
        <tissue evidence="17">Leaves</tissue>
    </source>
</reference>
<evidence type="ECO:0000256" key="3">
    <source>
        <dbReference type="ARBA" id="ARBA00004867"/>
    </source>
</evidence>
<evidence type="ECO:0000256" key="10">
    <source>
        <dbReference type="ARBA" id="ARBA00022723"/>
    </source>
</evidence>
<organism evidence="17 18">
    <name type="scientific">Psophocarpus tetragonolobus</name>
    <name type="common">Winged bean</name>
    <name type="synonym">Dolichos tetragonolobus</name>
    <dbReference type="NCBI Taxonomy" id="3891"/>
    <lineage>
        <taxon>Eukaryota</taxon>
        <taxon>Viridiplantae</taxon>
        <taxon>Streptophyta</taxon>
        <taxon>Embryophyta</taxon>
        <taxon>Tracheophyta</taxon>
        <taxon>Spermatophyta</taxon>
        <taxon>Magnoliopsida</taxon>
        <taxon>eudicotyledons</taxon>
        <taxon>Gunneridae</taxon>
        <taxon>Pentapetalae</taxon>
        <taxon>rosids</taxon>
        <taxon>fabids</taxon>
        <taxon>Fabales</taxon>
        <taxon>Fabaceae</taxon>
        <taxon>Papilionoideae</taxon>
        <taxon>50 kb inversion clade</taxon>
        <taxon>NPAAA clade</taxon>
        <taxon>indigoferoid/millettioid clade</taxon>
        <taxon>Phaseoleae</taxon>
        <taxon>Psophocarpus</taxon>
    </lineage>
</organism>
<keyword evidence="13" id="KW-0170">Cobalt</keyword>
<evidence type="ECO:0000313" key="17">
    <source>
        <dbReference type="EMBL" id="KAK7406392.1"/>
    </source>
</evidence>
<evidence type="ECO:0000256" key="5">
    <source>
        <dbReference type="ARBA" id="ARBA00011738"/>
    </source>
</evidence>
<dbReference type="Proteomes" id="UP001386955">
    <property type="component" value="Unassembled WGS sequence"/>
</dbReference>
<sequence>MAGRTKLLETLGDLERESFVALLWKLIGESKHVQNNPPELIPEENRVVKHLLDVLLPFSTTTGGGPLLLNHVTYSPGRGNLIVEYPGTVPGKILSFVGCHMDVVTANPDHWDFDPFSLSIDGDKLRGRGTTDCLGHVALVTQLMKKLGETNPNLNSTVVAVFIANEENSAITGVGVDALVKDGLLNKLKDGPLFWIDTADKQPCVGTGGMIPWKLHVTGRLFHSGLAHKAINALELAMDALKEIQLRFYRDFPPHPQEQVYGFATPSTMKPTQWSYPGGGINQIPGECTISGDVRLTPFYNVNDVMKKLQEYVEDINRNIEKLESRGPVSKYVLPDENIRERLTISFDEALSGVACDLNSRGFHVLCKATEEVVGHVKPYSITGSLPLIRELQEEGFDVQTSGYGLMATYHAENEYCLFSDMSQGYRVFARIISQLED</sequence>
<keyword evidence="9" id="KW-0028">Amino-acid biosynthesis</keyword>
<comment type="caution">
    <text evidence="17">The sequence shown here is derived from an EMBL/GenBank/DDBJ whole genome shotgun (WGS) entry which is preliminary data.</text>
</comment>
<keyword evidence="11" id="KW-0378">Hydrolase</keyword>
<evidence type="ECO:0000256" key="8">
    <source>
        <dbReference type="ARBA" id="ARBA00022571"/>
    </source>
</evidence>
<feature type="domain" description="Peptidase M20 dimerisation" evidence="16">
    <location>
        <begin position="206"/>
        <end position="319"/>
    </location>
</feature>
<keyword evidence="18" id="KW-1185">Reference proteome</keyword>
<dbReference type="SUPFAM" id="SSF53187">
    <property type="entry name" value="Zn-dependent exopeptidases"/>
    <property type="match status" value="1"/>
</dbReference>
<comment type="subunit">
    <text evidence="5">Homodimer.</text>
</comment>
<dbReference type="FunFam" id="3.40.630.10:FF:000119">
    <property type="entry name" value="Acetylornithine deacetylase, putative"/>
    <property type="match status" value="1"/>
</dbReference>
<dbReference type="CDD" id="cd08012">
    <property type="entry name" value="M20_ArgE-related"/>
    <property type="match status" value="1"/>
</dbReference>
<comment type="catalytic activity">
    <reaction evidence="14">
        <text>N(2)-acetyl-L-ornithine + H2O = L-ornithine + acetate</text>
        <dbReference type="Rhea" id="RHEA:15941"/>
        <dbReference type="ChEBI" id="CHEBI:15377"/>
        <dbReference type="ChEBI" id="CHEBI:30089"/>
        <dbReference type="ChEBI" id="CHEBI:46911"/>
        <dbReference type="ChEBI" id="CHEBI:57805"/>
        <dbReference type="EC" id="3.5.1.16"/>
    </reaction>
</comment>
<dbReference type="SUPFAM" id="SSF55031">
    <property type="entry name" value="Bacterial exopeptidase dimerisation domain"/>
    <property type="match status" value="1"/>
</dbReference>
<dbReference type="GO" id="GO:0008777">
    <property type="term" value="F:acetylornithine deacetylase activity"/>
    <property type="evidence" value="ECO:0007669"/>
    <property type="project" value="UniProtKB-EC"/>
</dbReference>
<evidence type="ECO:0000256" key="2">
    <source>
        <dbReference type="ARBA" id="ARBA00001947"/>
    </source>
</evidence>
<dbReference type="AlphaFoldDB" id="A0AAN9T475"/>
<evidence type="ECO:0000256" key="15">
    <source>
        <dbReference type="ARBA" id="ARBA00081906"/>
    </source>
</evidence>
<dbReference type="InterPro" id="IPR011650">
    <property type="entry name" value="Peptidase_M20_dimer"/>
</dbReference>
<evidence type="ECO:0000256" key="12">
    <source>
        <dbReference type="ARBA" id="ARBA00022833"/>
    </source>
</evidence>
<name>A0AAN9T475_PSOTE</name>
<dbReference type="EC" id="3.5.1.16" evidence="6"/>
<dbReference type="InterPro" id="IPR036264">
    <property type="entry name" value="Bact_exopeptidase_dim_dom"/>
</dbReference>
<dbReference type="PANTHER" id="PTHR43808">
    <property type="entry name" value="ACETYLORNITHINE DEACETYLASE"/>
    <property type="match status" value="1"/>
</dbReference>
<dbReference type="FunFam" id="3.30.70.360:FF:000032">
    <property type="entry name" value="Peptidase M20/M25/M40 family protein"/>
    <property type="match status" value="1"/>
</dbReference>
<evidence type="ECO:0000259" key="16">
    <source>
        <dbReference type="Pfam" id="PF07687"/>
    </source>
</evidence>
<evidence type="ECO:0000256" key="7">
    <source>
        <dbReference type="ARBA" id="ARBA00014177"/>
    </source>
</evidence>
<dbReference type="InterPro" id="IPR050072">
    <property type="entry name" value="Peptidase_M20A"/>
</dbReference>
<dbReference type="Pfam" id="PF01546">
    <property type="entry name" value="Peptidase_M20"/>
    <property type="match status" value="1"/>
</dbReference>
<dbReference type="GO" id="GO:0046872">
    <property type="term" value="F:metal ion binding"/>
    <property type="evidence" value="ECO:0007669"/>
    <property type="project" value="UniProtKB-KW"/>
</dbReference>
<evidence type="ECO:0000256" key="4">
    <source>
        <dbReference type="ARBA" id="ARBA00005691"/>
    </source>
</evidence>
<evidence type="ECO:0000256" key="14">
    <source>
        <dbReference type="ARBA" id="ARBA00050532"/>
    </source>
</evidence>
<keyword evidence="10" id="KW-0479">Metal-binding</keyword>
<evidence type="ECO:0000256" key="9">
    <source>
        <dbReference type="ARBA" id="ARBA00022605"/>
    </source>
</evidence>
<evidence type="ECO:0000313" key="18">
    <source>
        <dbReference type="Proteomes" id="UP001386955"/>
    </source>
</evidence>
<dbReference type="PANTHER" id="PTHR43808:SF3">
    <property type="entry name" value="ACETYLORNITHINE DEACETYLASE"/>
    <property type="match status" value="1"/>
</dbReference>
<keyword evidence="8" id="KW-0055">Arginine biosynthesis</keyword>
<dbReference type="InterPro" id="IPR002933">
    <property type="entry name" value="Peptidase_M20"/>
</dbReference>
<comment type="similarity">
    <text evidence="4">Belongs to the peptidase M20A family. ArgE subfamily.</text>
</comment>
<gene>
    <name evidence="17" type="ORF">VNO78_08016</name>
</gene>
<evidence type="ECO:0000256" key="13">
    <source>
        <dbReference type="ARBA" id="ARBA00023285"/>
    </source>
</evidence>
<evidence type="ECO:0000256" key="1">
    <source>
        <dbReference type="ARBA" id="ARBA00001941"/>
    </source>
</evidence>
<accession>A0AAN9T475</accession>
<protein>
    <recommendedName>
        <fullName evidence="7">Acetylornithine deacetylase</fullName>
        <ecNumber evidence="6">3.5.1.16</ecNumber>
    </recommendedName>
    <alternativeName>
        <fullName evidence="15">N-acetylornithinase</fullName>
    </alternativeName>
</protein>
<dbReference type="Pfam" id="PF07687">
    <property type="entry name" value="M20_dimer"/>
    <property type="match status" value="1"/>
</dbReference>
<comment type="cofactor">
    <cofactor evidence="1">
        <name>Co(2+)</name>
        <dbReference type="ChEBI" id="CHEBI:48828"/>
    </cofactor>
</comment>
<dbReference type="GO" id="GO:0006526">
    <property type="term" value="P:L-arginine biosynthetic process"/>
    <property type="evidence" value="ECO:0007669"/>
    <property type="project" value="UniProtKB-KW"/>
</dbReference>
<comment type="cofactor">
    <cofactor evidence="2">
        <name>Zn(2+)</name>
        <dbReference type="ChEBI" id="CHEBI:29105"/>
    </cofactor>
</comment>
<dbReference type="EMBL" id="JAYMYS010000002">
    <property type="protein sequence ID" value="KAK7406392.1"/>
    <property type="molecule type" value="Genomic_DNA"/>
</dbReference>
<proteinExistence type="inferred from homology"/>
<evidence type="ECO:0000256" key="11">
    <source>
        <dbReference type="ARBA" id="ARBA00022801"/>
    </source>
</evidence>
<dbReference type="Gene3D" id="3.30.70.360">
    <property type="match status" value="1"/>
</dbReference>
<keyword evidence="12" id="KW-0862">Zinc</keyword>
<dbReference type="Gene3D" id="3.40.630.10">
    <property type="entry name" value="Zn peptidases"/>
    <property type="match status" value="1"/>
</dbReference>